<evidence type="ECO:0000256" key="1">
    <source>
        <dbReference type="SAM" id="MobiDB-lite"/>
    </source>
</evidence>
<organism evidence="3 4">
    <name type="scientific">Terrihalobacillus insolitus</name>
    <dbReference type="NCBI Taxonomy" id="2950438"/>
    <lineage>
        <taxon>Bacteria</taxon>
        <taxon>Bacillati</taxon>
        <taxon>Bacillota</taxon>
        <taxon>Bacilli</taxon>
        <taxon>Bacillales</taxon>
        <taxon>Bacillaceae</taxon>
        <taxon>Terrihalobacillus</taxon>
    </lineage>
</organism>
<proteinExistence type="predicted"/>
<dbReference type="Proteomes" id="UP001145050">
    <property type="component" value="Unassembled WGS sequence"/>
</dbReference>
<evidence type="ECO:0000313" key="3">
    <source>
        <dbReference type="EMBL" id="MDC3423655.1"/>
    </source>
</evidence>
<sequence length="395" mass="45161">MKQNANRSKIQQVLHENLDIHSTRVTFQDTWELVHQKKGKRKYVLPIVLTLVTVFTVAFLIFPTTNGLFQGETGDQTNLASESPPENPIPLVDQEKEKEKLERNGYITDPSTLELENLTDNNRSSPKLTADILYFNTLKDIIFNSDSITKGKVIGIKSFINPENQMAYTKAKIRVVKSYDDKLSKGQMITVINPGAIITKYEQIKKEGIDEKFNISDAELEAAKNKLVVADNYGELMFPDDQVIVFTSARMMPGQSTQEALGISGPVIKYQDQALIMKDGKKQFIEDPFELVKEEIYSSEDLPQFEEKIQFYLAEKNHFPKSLIREKAYRALENENQVKIENWQDALVTYYSKGRYFSGESTPNGSITVTFKTNTDERIIVVLEDESYEILQIIR</sequence>
<reference evidence="3" key="1">
    <citation type="submission" date="2022-06" db="EMBL/GenBank/DDBJ databases">
        <title>Aquibacillus sp. a new bacterium isolated from soil saline samples.</title>
        <authorList>
            <person name="Galisteo C."/>
            <person name="De La Haba R."/>
            <person name="Sanchez-Porro C."/>
            <person name="Ventosa A."/>
        </authorList>
    </citation>
    <scope>NUCLEOTIDE SEQUENCE</scope>
    <source>
        <strain evidence="3">3ASR75-11</strain>
    </source>
</reference>
<keyword evidence="4" id="KW-1185">Reference proteome</keyword>
<evidence type="ECO:0000256" key="2">
    <source>
        <dbReference type="SAM" id="Phobius"/>
    </source>
</evidence>
<keyword evidence="2" id="KW-1133">Transmembrane helix</keyword>
<comment type="caution">
    <text evidence="3">The sequence shown here is derived from an EMBL/GenBank/DDBJ whole genome shotgun (WGS) entry which is preliminary data.</text>
</comment>
<gene>
    <name evidence="3" type="ORF">NC797_03925</name>
</gene>
<name>A0A9X4AMN2_9BACI</name>
<evidence type="ECO:0000313" key="4">
    <source>
        <dbReference type="Proteomes" id="UP001145050"/>
    </source>
</evidence>
<feature type="region of interest" description="Disordered" evidence="1">
    <location>
        <begin position="73"/>
        <end position="93"/>
    </location>
</feature>
<keyword evidence="2" id="KW-0472">Membrane</keyword>
<dbReference type="AlphaFoldDB" id="A0A9X4AMN2"/>
<keyword evidence="2" id="KW-0812">Transmembrane</keyword>
<accession>A0A9X4AMN2</accession>
<dbReference type="EMBL" id="JAMQKB010000002">
    <property type="protein sequence ID" value="MDC3423655.1"/>
    <property type="molecule type" value="Genomic_DNA"/>
</dbReference>
<dbReference type="RefSeq" id="WP_272435398.1">
    <property type="nucleotide sequence ID" value="NZ_JAMQKB010000002.1"/>
</dbReference>
<feature type="transmembrane region" description="Helical" evidence="2">
    <location>
        <begin position="43"/>
        <end position="62"/>
    </location>
</feature>
<protein>
    <submittedName>
        <fullName evidence="3">Uncharacterized protein</fullName>
    </submittedName>
</protein>